<evidence type="ECO:0008006" key="3">
    <source>
        <dbReference type="Google" id="ProtNLM"/>
    </source>
</evidence>
<keyword evidence="1" id="KW-0472">Membrane</keyword>
<evidence type="ECO:0000313" key="2">
    <source>
        <dbReference type="EMBL" id="VAW98462.1"/>
    </source>
</evidence>
<name>A0A3B1AES0_9ZZZZ</name>
<keyword evidence="1" id="KW-0812">Transmembrane</keyword>
<organism evidence="2">
    <name type="scientific">hydrothermal vent metagenome</name>
    <dbReference type="NCBI Taxonomy" id="652676"/>
    <lineage>
        <taxon>unclassified sequences</taxon>
        <taxon>metagenomes</taxon>
        <taxon>ecological metagenomes</taxon>
    </lineage>
</organism>
<dbReference type="AlphaFoldDB" id="A0A3B1AES0"/>
<sequence>MPSNLDKLFYVILMSFLKIFWVIVAYILSLRLFVHKLFDKVRNCKWSKAVRIDTGEYSETNTLNIAFNRIGEALAISNYDQGVYVRRFIPNKGWLEATCIDKTINSDNPEATTRSRRYDPQICLDGQGNSLVSWHEDQEFEIVSGHTGTSWINQYRVGSGWGEPTPFDLNLNGCGAVKIAGDLQGNVIAVWCHNSREQSTIACKHYSPETGWGKTFQIAEHSLYTHNLNIFDDQQGHYVVTWDGREDHSADDEFFYKGHVPVYARYYSINDGWSDEELIRPDFYYDKMDFEVAFDQSGNVILVWEHYIVASPDRSIICAVRYSVENGWTRACEIDPGIADSSENLSESNNPKIAFDHAGNAIAVWYQNSDRRYGSIWTNRYNSRSNSWERAHHISTENANQTEPQLAVATSGTACVTWAQQGGIACSLYTNDTGWSSLELIHKDNRTYGDYAPRIAIDSKDTFIVIWMQESSKYSTFWSRIYTEKAGWETSERLFRDYACHSRSPEVKLDPAGVAHVIWDTSDRESCNTHFWSSYLQLQDNTDA</sequence>
<dbReference type="EMBL" id="UOFR01000060">
    <property type="protein sequence ID" value="VAW98462.1"/>
    <property type="molecule type" value="Genomic_DNA"/>
</dbReference>
<proteinExistence type="predicted"/>
<accession>A0A3B1AES0</accession>
<reference evidence="2" key="1">
    <citation type="submission" date="2018-06" db="EMBL/GenBank/DDBJ databases">
        <authorList>
            <person name="Zhirakovskaya E."/>
        </authorList>
    </citation>
    <scope>NUCLEOTIDE SEQUENCE</scope>
</reference>
<gene>
    <name evidence="2" type="ORF">MNBD_GAMMA21-2185</name>
</gene>
<keyword evidence="1" id="KW-1133">Transmembrane helix</keyword>
<evidence type="ECO:0000256" key="1">
    <source>
        <dbReference type="SAM" id="Phobius"/>
    </source>
</evidence>
<feature type="transmembrane region" description="Helical" evidence="1">
    <location>
        <begin position="12"/>
        <end position="34"/>
    </location>
</feature>
<protein>
    <recommendedName>
        <fullName evidence="3">Fucose-specific lectin</fullName>
    </recommendedName>
</protein>